<dbReference type="RefSeq" id="WP_167939601.1">
    <property type="nucleotide sequence ID" value="NZ_JAATJA010000001.1"/>
</dbReference>
<dbReference type="NCBIfam" id="NF045645">
    <property type="entry name" value="DVU_1557_fam"/>
    <property type="match status" value="1"/>
</dbReference>
<comment type="caution">
    <text evidence="2">The sequence shown here is derived from an EMBL/GenBank/DDBJ whole genome shotgun (WGS) entry which is preliminary data.</text>
</comment>
<name>A0A846QM04_9BACT</name>
<keyword evidence="3" id="KW-1185">Reference proteome</keyword>
<feature type="domain" description="DUF7479" evidence="1">
    <location>
        <begin position="13"/>
        <end position="71"/>
    </location>
</feature>
<dbReference type="Proteomes" id="UP000580856">
    <property type="component" value="Unassembled WGS sequence"/>
</dbReference>
<organism evidence="2 3">
    <name type="scientific">Desulfobaculum xiamenense</name>
    <dbReference type="NCBI Taxonomy" id="995050"/>
    <lineage>
        <taxon>Bacteria</taxon>
        <taxon>Pseudomonadati</taxon>
        <taxon>Thermodesulfobacteriota</taxon>
        <taxon>Desulfovibrionia</taxon>
        <taxon>Desulfovibrionales</taxon>
        <taxon>Desulfovibrionaceae</taxon>
        <taxon>Desulfobaculum</taxon>
    </lineage>
</organism>
<sequence>MSTLKVLSEDFSNWTCEACGETLVPRPVTLDYLESRFRVELPACPRCGLVLVPESLALGKMAEVERLLEDK</sequence>
<dbReference type="EMBL" id="JAATJA010000001">
    <property type="protein sequence ID" value="NJB66465.1"/>
    <property type="molecule type" value="Genomic_DNA"/>
</dbReference>
<dbReference type="AlphaFoldDB" id="A0A846QM04"/>
<dbReference type="InterPro" id="IPR054656">
    <property type="entry name" value="DVU_1557-like"/>
</dbReference>
<evidence type="ECO:0000259" key="1">
    <source>
        <dbReference type="Pfam" id="PF24292"/>
    </source>
</evidence>
<gene>
    <name evidence="2" type="ORF">GGQ74_000105</name>
</gene>
<proteinExistence type="predicted"/>
<dbReference type="InterPro" id="IPR055902">
    <property type="entry name" value="DUF7479"/>
</dbReference>
<reference evidence="2 3" key="1">
    <citation type="submission" date="2020-03" db="EMBL/GenBank/DDBJ databases">
        <title>Genomic Encyclopedia of Type Strains, Phase IV (KMG-IV): sequencing the most valuable type-strain genomes for metagenomic binning, comparative biology and taxonomic classification.</title>
        <authorList>
            <person name="Goeker M."/>
        </authorList>
    </citation>
    <scope>NUCLEOTIDE SEQUENCE [LARGE SCALE GENOMIC DNA]</scope>
    <source>
        <strain evidence="2 3">DSM 24233</strain>
    </source>
</reference>
<evidence type="ECO:0000313" key="3">
    <source>
        <dbReference type="Proteomes" id="UP000580856"/>
    </source>
</evidence>
<protein>
    <submittedName>
        <fullName evidence="2">Putative RNA-binding Zn-ribbon protein involved in translation (DUF1610 family)</fullName>
    </submittedName>
</protein>
<evidence type="ECO:0000313" key="2">
    <source>
        <dbReference type="EMBL" id="NJB66465.1"/>
    </source>
</evidence>
<accession>A0A846QM04</accession>
<dbReference type="Pfam" id="PF24292">
    <property type="entry name" value="DUF7479"/>
    <property type="match status" value="1"/>
</dbReference>